<dbReference type="RefSeq" id="WP_041047749.1">
    <property type="nucleotide sequence ID" value="NZ_JXAK01000017.1"/>
</dbReference>
<keyword evidence="4 7" id="KW-0812">Transmembrane</keyword>
<keyword evidence="6 7" id="KW-0472">Membrane</keyword>
<keyword evidence="3" id="KW-1003">Cell membrane</keyword>
<protein>
    <submittedName>
        <fullName evidence="9">Protein lplB</fullName>
    </submittedName>
</protein>
<feature type="domain" description="ABC transmembrane type-1" evidence="8">
    <location>
        <begin position="71"/>
        <end position="286"/>
    </location>
</feature>
<accession>A0ABR5AJM2</accession>
<dbReference type="Pfam" id="PF00528">
    <property type="entry name" value="BPD_transp_1"/>
    <property type="match status" value="1"/>
</dbReference>
<evidence type="ECO:0000256" key="4">
    <source>
        <dbReference type="ARBA" id="ARBA00022692"/>
    </source>
</evidence>
<feature type="transmembrane region" description="Helical" evidence="7">
    <location>
        <begin position="12"/>
        <end position="38"/>
    </location>
</feature>
<evidence type="ECO:0000256" key="2">
    <source>
        <dbReference type="ARBA" id="ARBA00022448"/>
    </source>
</evidence>
<gene>
    <name evidence="9" type="ORF">SD70_11730</name>
</gene>
<dbReference type="PROSITE" id="PS50928">
    <property type="entry name" value="ABC_TM1"/>
    <property type="match status" value="1"/>
</dbReference>
<organism evidence="9 10">
    <name type="scientific">Gordoniibacillus kamchatkensis</name>
    <dbReference type="NCBI Taxonomy" id="1590651"/>
    <lineage>
        <taxon>Bacteria</taxon>
        <taxon>Bacillati</taxon>
        <taxon>Bacillota</taxon>
        <taxon>Bacilli</taxon>
        <taxon>Bacillales</taxon>
        <taxon>Paenibacillaceae</taxon>
        <taxon>Gordoniibacillus</taxon>
    </lineage>
</organism>
<dbReference type="Gene3D" id="1.10.3720.10">
    <property type="entry name" value="MetI-like"/>
    <property type="match status" value="1"/>
</dbReference>
<evidence type="ECO:0000256" key="3">
    <source>
        <dbReference type="ARBA" id="ARBA00022475"/>
    </source>
</evidence>
<dbReference type="SUPFAM" id="SSF161098">
    <property type="entry name" value="MetI-like"/>
    <property type="match status" value="1"/>
</dbReference>
<dbReference type="InterPro" id="IPR035906">
    <property type="entry name" value="MetI-like_sf"/>
</dbReference>
<evidence type="ECO:0000259" key="8">
    <source>
        <dbReference type="PROSITE" id="PS50928"/>
    </source>
</evidence>
<dbReference type="EMBL" id="JXAK01000017">
    <property type="protein sequence ID" value="KIL40735.1"/>
    <property type="molecule type" value="Genomic_DNA"/>
</dbReference>
<feature type="transmembrane region" description="Helical" evidence="7">
    <location>
        <begin position="267"/>
        <end position="290"/>
    </location>
</feature>
<dbReference type="Proteomes" id="UP000031967">
    <property type="component" value="Unassembled WGS sequence"/>
</dbReference>
<feature type="transmembrane region" description="Helical" evidence="7">
    <location>
        <begin position="172"/>
        <end position="191"/>
    </location>
</feature>
<comment type="subcellular location">
    <subcellularLocation>
        <location evidence="1 7">Cell membrane</location>
        <topology evidence="1 7">Multi-pass membrane protein</topology>
    </subcellularLocation>
</comment>
<evidence type="ECO:0000256" key="1">
    <source>
        <dbReference type="ARBA" id="ARBA00004651"/>
    </source>
</evidence>
<reference evidence="9 10" key="1">
    <citation type="submission" date="2014-12" db="EMBL/GenBank/DDBJ databases">
        <title>Draft genome sequence of Paenibacillus kamchatkensis strain B-2647.</title>
        <authorList>
            <person name="Karlyshev A.V."/>
            <person name="Kudryashova E.B."/>
        </authorList>
    </citation>
    <scope>NUCLEOTIDE SEQUENCE [LARGE SCALE GENOMIC DNA]</scope>
    <source>
        <strain evidence="9 10">VKM B-2647</strain>
    </source>
</reference>
<comment type="caution">
    <text evidence="9">The sequence shown here is derived from an EMBL/GenBank/DDBJ whole genome shotgun (WGS) entry which is preliminary data.</text>
</comment>
<evidence type="ECO:0000313" key="10">
    <source>
        <dbReference type="Proteomes" id="UP000031967"/>
    </source>
</evidence>
<dbReference type="InterPro" id="IPR050809">
    <property type="entry name" value="UgpAE/MalFG_permease"/>
</dbReference>
<proteinExistence type="inferred from homology"/>
<keyword evidence="10" id="KW-1185">Reference proteome</keyword>
<evidence type="ECO:0000313" key="9">
    <source>
        <dbReference type="EMBL" id="KIL40735.1"/>
    </source>
</evidence>
<name>A0ABR5AJM2_9BACL</name>
<sequence>MISFKWRRELPLHAMILPGLVLVLIFSYMPMFGIVIAFQKFTPFHGWFGSPWVGLKYFEEMFNRPDTMQVVWNTIYIATMKIAAGFIVPILVALLLNEVNRAWIKRGIQTFIYLPHFMSWVILGGVLVDILSPSEGIVNALLKAAGLKPIFFLGNLDWFPRVLVISDVWKEFGFNTIVYLAAIAGINPTLYEAAIMDGANRWKQTLHVTLPGMLPIMVLMATLSLGNVLNAGFEQVLVLYSPSVYQTGDILDTMIYRMGLQSFQYSLATAIGLFKSVVSFILISVSYWLAYRFANYRIF</sequence>
<feature type="transmembrane region" description="Helical" evidence="7">
    <location>
        <begin position="75"/>
        <end position="96"/>
    </location>
</feature>
<comment type="similarity">
    <text evidence="7">Belongs to the binding-protein-dependent transport system permease family.</text>
</comment>
<evidence type="ECO:0000256" key="5">
    <source>
        <dbReference type="ARBA" id="ARBA00022989"/>
    </source>
</evidence>
<feature type="transmembrane region" description="Helical" evidence="7">
    <location>
        <begin position="212"/>
        <end position="233"/>
    </location>
</feature>
<feature type="transmembrane region" description="Helical" evidence="7">
    <location>
        <begin position="108"/>
        <end position="128"/>
    </location>
</feature>
<dbReference type="CDD" id="cd06261">
    <property type="entry name" value="TM_PBP2"/>
    <property type="match status" value="1"/>
</dbReference>
<evidence type="ECO:0000256" key="7">
    <source>
        <dbReference type="RuleBase" id="RU363032"/>
    </source>
</evidence>
<keyword evidence="5 7" id="KW-1133">Transmembrane helix</keyword>
<keyword evidence="2 7" id="KW-0813">Transport</keyword>
<dbReference type="PANTHER" id="PTHR43227:SF11">
    <property type="entry name" value="BLL4140 PROTEIN"/>
    <property type="match status" value="1"/>
</dbReference>
<dbReference type="PANTHER" id="PTHR43227">
    <property type="entry name" value="BLL4140 PROTEIN"/>
    <property type="match status" value="1"/>
</dbReference>
<dbReference type="InterPro" id="IPR000515">
    <property type="entry name" value="MetI-like"/>
</dbReference>
<evidence type="ECO:0000256" key="6">
    <source>
        <dbReference type="ARBA" id="ARBA00023136"/>
    </source>
</evidence>